<dbReference type="EMBL" id="LNSV01000021">
    <property type="protein sequence ID" value="KUH38804.1"/>
    <property type="molecule type" value="Genomic_DNA"/>
</dbReference>
<feature type="region of interest" description="Disordered" evidence="1">
    <location>
        <begin position="186"/>
        <end position="205"/>
    </location>
</feature>
<dbReference type="InterPro" id="IPR012338">
    <property type="entry name" value="Beta-lactam/transpept-like"/>
</dbReference>
<accession>A0A100Y6Y8</accession>
<sequence>MRAVDAPDVVFALSRHGHRTVRCGGTGPPPPAPRDRLRYELGSASKPYTGLLLAHLVHLGAVHGTDPASSCLRPERGTTVGPRGPITLTHLVTHTSGLPPLPVDFYAQALPRWGTDPYAGYPSRRVVRAFLRSRPRHAPGTRWRYSNFGVAVLGHALAAATATPWEELVTGHVLRPLDLTGTGLRPAGPETDATGHRADGTTPTPPLRIGGFQAAGAVRATPHDLLTFLEAHLTPDGTPLAAALHEVRRPVLRRGFGHRHTHTLTWFRHPAADGGTMYFHSGATSGQTSFLGFRPDRGGALAAVCNRRHGSTNALIPTAYALLWDL</sequence>
<dbReference type="PANTHER" id="PTHR46825:SF7">
    <property type="entry name" value="D-ALANYL-D-ALANINE CARBOXYPEPTIDASE"/>
    <property type="match status" value="1"/>
</dbReference>
<gene>
    <name evidence="3" type="ORF">ATE80_10710</name>
</gene>
<dbReference type="InterPro" id="IPR001466">
    <property type="entry name" value="Beta-lactam-related"/>
</dbReference>
<organism evidence="3 4">
    <name type="scientific">Streptomyces kanasensis</name>
    <dbReference type="NCBI Taxonomy" id="936756"/>
    <lineage>
        <taxon>Bacteria</taxon>
        <taxon>Bacillati</taxon>
        <taxon>Actinomycetota</taxon>
        <taxon>Actinomycetes</taxon>
        <taxon>Kitasatosporales</taxon>
        <taxon>Streptomycetaceae</taxon>
        <taxon>Streptomyces</taxon>
    </lineage>
</organism>
<reference evidence="3 4" key="1">
    <citation type="submission" date="2015-11" db="EMBL/GenBank/DDBJ databases">
        <title>Genome-wide analysis reveals the secondary metabolome in Streptomyces kanasensis ZX01.</title>
        <authorList>
            <person name="Zhang G."/>
            <person name="Han L."/>
            <person name="Feng J."/>
            <person name="Zhang X."/>
        </authorList>
    </citation>
    <scope>NUCLEOTIDE SEQUENCE [LARGE SCALE GENOMIC DNA]</scope>
    <source>
        <strain evidence="3 4">ZX01</strain>
    </source>
</reference>
<protein>
    <submittedName>
        <fullName evidence="3">Penicillin-binding protein</fullName>
    </submittedName>
</protein>
<feature type="domain" description="Beta-lactamase-related" evidence="2">
    <location>
        <begin position="6"/>
        <end position="312"/>
    </location>
</feature>
<evidence type="ECO:0000256" key="1">
    <source>
        <dbReference type="SAM" id="MobiDB-lite"/>
    </source>
</evidence>
<dbReference type="SUPFAM" id="SSF56601">
    <property type="entry name" value="beta-lactamase/transpeptidase-like"/>
    <property type="match status" value="1"/>
</dbReference>
<dbReference type="Proteomes" id="UP000054011">
    <property type="component" value="Unassembled WGS sequence"/>
</dbReference>
<proteinExistence type="predicted"/>
<comment type="caution">
    <text evidence="3">The sequence shown here is derived from an EMBL/GenBank/DDBJ whole genome shotgun (WGS) entry which is preliminary data.</text>
</comment>
<dbReference type="Gene3D" id="3.40.710.10">
    <property type="entry name" value="DD-peptidase/beta-lactamase superfamily"/>
    <property type="match status" value="1"/>
</dbReference>
<dbReference type="PANTHER" id="PTHR46825">
    <property type="entry name" value="D-ALANYL-D-ALANINE-CARBOXYPEPTIDASE/ENDOPEPTIDASE AMPH"/>
    <property type="match status" value="1"/>
</dbReference>
<evidence type="ECO:0000259" key="2">
    <source>
        <dbReference type="Pfam" id="PF00144"/>
    </source>
</evidence>
<evidence type="ECO:0000313" key="4">
    <source>
        <dbReference type="Proteomes" id="UP000054011"/>
    </source>
</evidence>
<dbReference type="AlphaFoldDB" id="A0A100Y6Y8"/>
<dbReference type="STRING" id="936756.ATE80_10710"/>
<dbReference type="InterPro" id="IPR050491">
    <property type="entry name" value="AmpC-like"/>
</dbReference>
<evidence type="ECO:0000313" key="3">
    <source>
        <dbReference type="EMBL" id="KUH38804.1"/>
    </source>
</evidence>
<name>A0A100Y6Y8_9ACTN</name>
<keyword evidence="4" id="KW-1185">Reference proteome</keyword>
<dbReference type="Pfam" id="PF00144">
    <property type="entry name" value="Beta-lactamase"/>
    <property type="match status" value="1"/>
</dbReference>